<dbReference type="GO" id="GO:0016020">
    <property type="term" value="C:membrane"/>
    <property type="evidence" value="ECO:0007669"/>
    <property type="project" value="UniProtKB-SubCell"/>
</dbReference>
<dbReference type="FunFam" id="1.10.510.10:FF:000044">
    <property type="entry name" value="Putative LRR receptor-like serine/threonine-protein kinase"/>
    <property type="match status" value="1"/>
</dbReference>
<dbReference type="FunFam" id="3.80.10.10:FF:000383">
    <property type="entry name" value="Leucine-rich repeat receptor protein kinase EMS1"/>
    <property type="match status" value="1"/>
</dbReference>
<dbReference type="Proteomes" id="UP001187192">
    <property type="component" value="Unassembled WGS sequence"/>
</dbReference>
<dbReference type="Gene3D" id="2.60.120.430">
    <property type="entry name" value="Galactose-binding lectin"/>
    <property type="match status" value="1"/>
</dbReference>
<dbReference type="FunFam" id="2.60.120.430:FF:000004">
    <property type="entry name" value="Putative leucine-rich repeat receptor-like serine/threonine-protein kinase"/>
    <property type="match status" value="1"/>
</dbReference>
<keyword evidence="23" id="KW-1185">Reference proteome</keyword>
<evidence type="ECO:0000256" key="16">
    <source>
        <dbReference type="ARBA" id="ARBA00023180"/>
    </source>
</evidence>
<dbReference type="InterPro" id="IPR025875">
    <property type="entry name" value="Leu-rich_rpt_4"/>
</dbReference>
<evidence type="ECO:0000256" key="11">
    <source>
        <dbReference type="ARBA" id="ARBA00022777"/>
    </source>
</evidence>
<dbReference type="PANTHER" id="PTHR48006:SF60">
    <property type="entry name" value="PROTEIN KINASE DOMAIN-CONTAINING PROTEIN"/>
    <property type="match status" value="1"/>
</dbReference>
<evidence type="ECO:0000313" key="22">
    <source>
        <dbReference type="EMBL" id="GMN64449.1"/>
    </source>
</evidence>
<sequence length="980" mass="107587">MGFVFSRNKIVAVFVLGWFLALSGFGSNAQLLPLDEVQTLETISNKLQLNRFWNISQSSCQDSSGFNTTFVIDDILSNVTCDCSSSVNGTSVCHIKTVDLTRNYLNGSIPPSLSRAPLKILSMLGNRLSGPIPAEIGDITTLQALVLESNLLDGPLPQTLGSLSNLERLLLSANNFTGTIPETFGNLKNLTDFRIDGSRISGSIPTFIGNWTKLDRLDMQGTSMESPIPSTISLLRNLTELRISDLQGSSISFPDVQNLTRLKILILRNCLISDEIPLSIGDLTSLKTLDLSFNKITGQIPATIQSISKNLDAMFFTNNSLTREVPTWIMNIPNRFDLSYNNFTRSSQLSCTSLSVNLASSYSFLEGQSWCLRKGLPCSGNPQHHSLFINCGGGRLEYEGNEYEEDLTDGGKANFFSSGEKWAYSSTGAYMGNSNAQYTATFENETDPPFYQSARLAPQSLKYYGLCLREGSYKVQLHFAEIMFSDNETFTSLGRRIFDVSIQGSLVLKDFNIMEEAGGAGIGITKIFDNILVNGSTLEIHLYWAGKGTTAIPDRGVYGPLISAITVTPNFSVDTGGLSVGAIVGIVLGSFAGIGFILVALWMMGYLGRKDIEDPELRGLELQTGYFSLRHIKAATGNFDAANKIGEGGFGPVYKGVLSDGRVIAVKQLSSKSKQGNREFITEIGMISAVQHPNLVKLYGCCIEGNQLMLIYEYLENNSLARALLGTDEQRLHLDWQTRQKICLGIARGLAYLHEESRLKIVHRDIKATNVLLDKDLNAKISDFGLAKLDEEENTHISTRIAGTIGYMAPEYAMRGYLTDKADVYSFGVVALEIVSGKSNTNYKPKEEFVYLLDWAYVLQEQGNLLELVDPSLGSKYSKEEAMTMLNVALLCTNPSPTLRPAMSSVVSMLEGKIPVQAPLVKRNTEEQDARFKAFEKLTHDSQTDISSYSHESHHAGASMDGPWIDSSVSLQSKDDNPAN</sequence>
<comment type="subcellular location">
    <subcellularLocation>
        <location evidence="1">Membrane</location>
        <topology evidence="1">Single-pass type I membrane protein</topology>
    </subcellularLocation>
</comment>
<keyword evidence="8" id="KW-0732">Signal</keyword>
<evidence type="ECO:0000256" key="1">
    <source>
        <dbReference type="ARBA" id="ARBA00004479"/>
    </source>
</evidence>
<dbReference type="InterPro" id="IPR001245">
    <property type="entry name" value="Ser-Thr/Tyr_kinase_cat_dom"/>
</dbReference>
<organism evidence="22 23">
    <name type="scientific">Ficus carica</name>
    <name type="common">Common fig</name>
    <dbReference type="NCBI Taxonomy" id="3494"/>
    <lineage>
        <taxon>Eukaryota</taxon>
        <taxon>Viridiplantae</taxon>
        <taxon>Streptophyta</taxon>
        <taxon>Embryophyta</taxon>
        <taxon>Tracheophyta</taxon>
        <taxon>Spermatophyta</taxon>
        <taxon>Magnoliopsida</taxon>
        <taxon>eudicotyledons</taxon>
        <taxon>Gunneridae</taxon>
        <taxon>Pentapetalae</taxon>
        <taxon>rosids</taxon>
        <taxon>fabids</taxon>
        <taxon>Rosales</taxon>
        <taxon>Moraceae</taxon>
        <taxon>Ficeae</taxon>
        <taxon>Ficus</taxon>
    </lineage>
</organism>
<keyword evidence="13 20" id="KW-1133">Transmembrane helix</keyword>
<dbReference type="EC" id="2.7.11.1" evidence="2"/>
<dbReference type="EMBL" id="BTGU01000180">
    <property type="protein sequence ID" value="GMN64449.1"/>
    <property type="molecule type" value="Genomic_DNA"/>
</dbReference>
<dbReference type="InterPro" id="IPR008271">
    <property type="entry name" value="Ser/Thr_kinase_AS"/>
</dbReference>
<keyword evidence="10" id="KW-0547">Nucleotide-binding</keyword>
<dbReference type="InterPro" id="IPR011009">
    <property type="entry name" value="Kinase-like_dom_sf"/>
</dbReference>
<dbReference type="InterPro" id="IPR051824">
    <property type="entry name" value="LRR_Rcpt-Like_S/T_Kinase"/>
</dbReference>
<evidence type="ECO:0000256" key="12">
    <source>
        <dbReference type="ARBA" id="ARBA00022840"/>
    </source>
</evidence>
<dbReference type="GO" id="GO:0005524">
    <property type="term" value="F:ATP binding"/>
    <property type="evidence" value="ECO:0007669"/>
    <property type="project" value="UniProtKB-KW"/>
</dbReference>
<feature type="region of interest" description="Disordered" evidence="19">
    <location>
        <begin position="943"/>
        <end position="980"/>
    </location>
</feature>
<dbReference type="SMART" id="SM00220">
    <property type="entry name" value="S_TKc"/>
    <property type="match status" value="1"/>
</dbReference>
<proteinExistence type="predicted"/>
<feature type="domain" description="Protein kinase" evidence="21">
    <location>
        <begin position="639"/>
        <end position="921"/>
    </location>
</feature>
<keyword evidence="12" id="KW-0067">ATP-binding</keyword>
<keyword evidence="14 20" id="KW-0472">Membrane</keyword>
<dbReference type="SUPFAM" id="SSF52058">
    <property type="entry name" value="L domain-like"/>
    <property type="match status" value="1"/>
</dbReference>
<feature type="transmembrane region" description="Helical" evidence="20">
    <location>
        <begin position="578"/>
        <end position="602"/>
    </location>
</feature>
<dbReference type="Pfam" id="PF11721">
    <property type="entry name" value="Malectin"/>
    <property type="match status" value="1"/>
</dbReference>
<evidence type="ECO:0000256" key="18">
    <source>
        <dbReference type="ARBA" id="ARBA00048679"/>
    </source>
</evidence>
<evidence type="ECO:0000256" key="14">
    <source>
        <dbReference type="ARBA" id="ARBA00023136"/>
    </source>
</evidence>
<protein>
    <recommendedName>
        <fullName evidence="2">non-specific serine/threonine protein kinase</fullName>
        <ecNumber evidence="2">2.7.11.1</ecNumber>
    </recommendedName>
</protein>
<dbReference type="PROSITE" id="PS50011">
    <property type="entry name" value="PROTEIN_KINASE_DOM"/>
    <property type="match status" value="1"/>
</dbReference>
<evidence type="ECO:0000256" key="15">
    <source>
        <dbReference type="ARBA" id="ARBA00023170"/>
    </source>
</evidence>
<dbReference type="PROSITE" id="PS00108">
    <property type="entry name" value="PROTEIN_KINASE_ST"/>
    <property type="match status" value="1"/>
</dbReference>
<keyword evidence="15" id="KW-0675">Receptor</keyword>
<comment type="caution">
    <text evidence="22">The sequence shown here is derived from an EMBL/GenBank/DDBJ whole genome shotgun (WGS) entry which is preliminary data.</text>
</comment>
<dbReference type="FunFam" id="3.30.200.20:FF:000217">
    <property type="entry name" value="probable LRR receptor-like serine/threonine-protein kinase At1g53430"/>
    <property type="match status" value="1"/>
</dbReference>
<keyword evidence="4" id="KW-0597">Phosphoprotein</keyword>
<evidence type="ECO:0000256" key="4">
    <source>
        <dbReference type="ARBA" id="ARBA00022553"/>
    </source>
</evidence>
<evidence type="ECO:0000256" key="5">
    <source>
        <dbReference type="ARBA" id="ARBA00022614"/>
    </source>
</evidence>
<name>A0AA88DYX7_FICCA</name>
<evidence type="ECO:0000256" key="17">
    <source>
        <dbReference type="ARBA" id="ARBA00047899"/>
    </source>
</evidence>
<dbReference type="PANTHER" id="PTHR48006">
    <property type="entry name" value="LEUCINE-RICH REPEAT-CONTAINING PROTEIN DDB_G0281931-RELATED"/>
    <property type="match status" value="1"/>
</dbReference>
<evidence type="ECO:0000256" key="19">
    <source>
        <dbReference type="SAM" id="MobiDB-lite"/>
    </source>
</evidence>
<keyword evidence="3" id="KW-0723">Serine/threonine-protein kinase</keyword>
<dbReference type="GO" id="GO:0004674">
    <property type="term" value="F:protein serine/threonine kinase activity"/>
    <property type="evidence" value="ECO:0007669"/>
    <property type="project" value="UniProtKB-KW"/>
</dbReference>
<evidence type="ECO:0000256" key="20">
    <source>
        <dbReference type="SAM" id="Phobius"/>
    </source>
</evidence>
<evidence type="ECO:0000256" key="8">
    <source>
        <dbReference type="ARBA" id="ARBA00022729"/>
    </source>
</evidence>
<comment type="catalytic activity">
    <reaction evidence="18">
        <text>L-seryl-[protein] + ATP = O-phospho-L-seryl-[protein] + ADP + H(+)</text>
        <dbReference type="Rhea" id="RHEA:17989"/>
        <dbReference type="Rhea" id="RHEA-COMP:9863"/>
        <dbReference type="Rhea" id="RHEA-COMP:11604"/>
        <dbReference type="ChEBI" id="CHEBI:15378"/>
        <dbReference type="ChEBI" id="CHEBI:29999"/>
        <dbReference type="ChEBI" id="CHEBI:30616"/>
        <dbReference type="ChEBI" id="CHEBI:83421"/>
        <dbReference type="ChEBI" id="CHEBI:456216"/>
        <dbReference type="EC" id="2.7.11.1"/>
    </reaction>
</comment>
<dbReference type="Pfam" id="PF12799">
    <property type="entry name" value="LRR_4"/>
    <property type="match status" value="1"/>
</dbReference>
<dbReference type="InterPro" id="IPR032675">
    <property type="entry name" value="LRR_dom_sf"/>
</dbReference>
<reference evidence="22" key="1">
    <citation type="submission" date="2023-07" db="EMBL/GenBank/DDBJ databases">
        <title>draft genome sequence of fig (Ficus carica).</title>
        <authorList>
            <person name="Takahashi T."/>
            <person name="Nishimura K."/>
        </authorList>
    </citation>
    <scope>NUCLEOTIDE SEQUENCE</scope>
</reference>
<dbReference type="Gene3D" id="1.10.510.10">
    <property type="entry name" value="Transferase(Phosphotransferase) domain 1"/>
    <property type="match status" value="1"/>
</dbReference>
<evidence type="ECO:0000256" key="13">
    <source>
        <dbReference type="ARBA" id="ARBA00022989"/>
    </source>
</evidence>
<evidence type="ECO:0000256" key="6">
    <source>
        <dbReference type="ARBA" id="ARBA00022679"/>
    </source>
</evidence>
<evidence type="ECO:0000313" key="23">
    <source>
        <dbReference type="Proteomes" id="UP001187192"/>
    </source>
</evidence>
<dbReference type="Pfam" id="PF07714">
    <property type="entry name" value="PK_Tyr_Ser-Thr"/>
    <property type="match status" value="1"/>
</dbReference>
<dbReference type="InterPro" id="IPR001611">
    <property type="entry name" value="Leu-rich_rpt"/>
</dbReference>
<evidence type="ECO:0000256" key="3">
    <source>
        <dbReference type="ARBA" id="ARBA00022527"/>
    </source>
</evidence>
<keyword evidence="6" id="KW-0808">Transferase</keyword>
<dbReference type="Pfam" id="PF00560">
    <property type="entry name" value="LRR_1"/>
    <property type="match status" value="1"/>
</dbReference>
<accession>A0AA88DYX7</accession>
<comment type="catalytic activity">
    <reaction evidence="17">
        <text>L-threonyl-[protein] + ATP = O-phospho-L-threonyl-[protein] + ADP + H(+)</text>
        <dbReference type="Rhea" id="RHEA:46608"/>
        <dbReference type="Rhea" id="RHEA-COMP:11060"/>
        <dbReference type="Rhea" id="RHEA-COMP:11605"/>
        <dbReference type="ChEBI" id="CHEBI:15378"/>
        <dbReference type="ChEBI" id="CHEBI:30013"/>
        <dbReference type="ChEBI" id="CHEBI:30616"/>
        <dbReference type="ChEBI" id="CHEBI:61977"/>
        <dbReference type="ChEBI" id="CHEBI:456216"/>
        <dbReference type="EC" id="2.7.11.1"/>
    </reaction>
</comment>
<dbReference type="FunFam" id="3.80.10.10:FF:000433">
    <property type="entry name" value="Putative LRR receptor-like serine/threonine-protein kinase isoform A"/>
    <property type="match status" value="1"/>
</dbReference>
<evidence type="ECO:0000259" key="21">
    <source>
        <dbReference type="PROSITE" id="PS50011"/>
    </source>
</evidence>
<keyword evidence="16" id="KW-0325">Glycoprotein</keyword>
<evidence type="ECO:0000256" key="7">
    <source>
        <dbReference type="ARBA" id="ARBA00022692"/>
    </source>
</evidence>
<gene>
    <name evidence="22" type="ORF">TIFTF001_033520</name>
</gene>
<dbReference type="InterPro" id="IPR021720">
    <property type="entry name" value="Malectin_dom"/>
</dbReference>
<keyword evidence="11" id="KW-0418">Kinase</keyword>
<evidence type="ECO:0000256" key="10">
    <source>
        <dbReference type="ARBA" id="ARBA00022741"/>
    </source>
</evidence>
<dbReference type="Gene3D" id="3.30.200.20">
    <property type="entry name" value="Phosphorylase Kinase, domain 1"/>
    <property type="match status" value="1"/>
</dbReference>
<keyword evidence="5" id="KW-0433">Leucine-rich repeat</keyword>
<evidence type="ECO:0000256" key="2">
    <source>
        <dbReference type="ARBA" id="ARBA00012513"/>
    </source>
</evidence>
<dbReference type="SUPFAM" id="SSF56112">
    <property type="entry name" value="Protein kinase-like (PK-like)"/>
    <property type="match status" value="1"/>
</dbReference>
<dbReference type="AlphaFoldDB" id="A0AA88DYX7"/>
<dbReference type="InterPro" id="IPR000719">
    <property type="entry name" value="Prot_kinase_dom"/>
</dbReference>
<keyword evidence="7 20" id="KW-0812">Transmembrane</keyword>
<dbReference type="CDD" id="cd14066">
    <property type="entry name" value="STKc_IRAK"/>
    <property type="match status" value="1"/>
</dbReference>
<dbReference type="Gene3D" id="3.80.10.10">
    <property type="entry name" value="Ribonuclease Inhibitor"/>
    <property type="match status" value="3"/>
</dbReference>
<keyword evidence="9" id="KW-0677">Repeat</keyword>
<evidence type="ECO:0000256" key="9">
    <source>
        <dbReference type="ARBA" id="ARBA00022737"/>
    </source>
</evidence>